<evidence type="ECO:0008006" key="10">
    <source>
        <dbReference type="Google" id="ProtNLM"/>
    </source>
</evidence>
<dbReference type="InterPro" id="IPR013783">
    <property type="entry name" value="Ig-like_fold"/>
</dbReference>
<dbReference type="SUPFAM" id="SSF49303">
    <property type="entry name" value="beta-Galactosidase/glucuronidase domain"/>
    <property type="match status" value="1"/>
</dbReference>
<dbReference type="InterPro" id="IPR036156">
    <property type="entry name" value="Beta-gal/glucu_dom_sf"/>
</dbReference>
<gene>
    <name evidence="8" type="ORF">HMPREF1071_02087</name>
</gene>
<keyword evidence="3" id="KW-0326">Glycosidase</keyword>
<dbReference type="Pfam" id="PF00703">
    <property type="entry name" value="Glyco_hydro_2"/>
    <property type="match status" value="1"/>
</dbReference>
<feature type="domain" description="Glycoside hydrolase family 2 immunoglobulin-like beta-sandwich" evidence="5">
    <location>
        <begin position="213"/>
        <end position="305"/>
    </location>
</feature>
<evidence type="ECO:0000259" key="7">
    <source>
        <dbReference type="Pfam" id="PF02837"/>
    </source>
</evidence>
<evidence type="ECO:0000256" key="4">
    <source>
        <dbReference type="SAM" id="SignalP"/>
    </source>
</evidence>
<dbReference type="Gene3D" id="3.20.20.80">
    <property type="entry name" value="Glycosidases"/>
    <property type="match status" value="1"/>
</dbReference>
<dbReference type="Pfam" id="PF02837">
    <property type="entry name" value="Glyco_hydro_2_N"/>
    <property type="match status" value="1"/>
</dbReference>
<dbReference type="GO" id="GO:0004553">
    <property type="term" value="F:hydrolase activity, hydrolyzing O-glycosyl compounds"/>
    <property type="evidence" value="ECO:0007669"/>
    <property type="project" value="InterPro"/>
</dbReference>
<sequence length="604" mass="69803">MKKEILLIFSLLLSINISAQWKPQGEEMKTVWGEALNPDAVWQEYPRPIMERGDWKNLNGLWDYAILPKGKTEPAAFDGKILVPFCVESSLSGVMKRIDENQELWYKREFSVPSQWKGKNIKLNFEAVDWKADVYVNDIMIGTHTGGFTPFSFDITPYLKDKGNQKLVVKVWDPTTASFQPVGKQMIQNHLIWYTPVSGIWQTVWMEPVREQHIEQVATVPDIDKETLTVKTRTTGSKAAYVEAILKDGKKIVASGKAVAGSEILLSVKSPKLWDTHNPYLYDLEVVLYNNGKETDRIKSYAAMRKVSAQRDKDGFMRFQLNNKDIFHFGPLDQGWWPDGLYTPPSDEAMLYDVQKTKELGFNLIRKHIKVEPARWYTYCDRMGILVWQDMPSGDAYPKWEPFVYNGGEEVKRSAESDATYRKEWKEIMDHLMPYPCIQVWTPFNEAWGQYDTETIAEWTKKYDPTRLVNPASGGNHRACGDILDIHHYPDPKLPLFDLQRINVVGEYGGILRTIETHLWKAEKEDAYWDNKKITTEQQATDTYLEYNEMLKALIAKGLSAAVYTQTSDVEVEVNGLMTYDRKVNKFDESRITQSNMQISNWFK</sequence>
<evidence type="ECO:0000259" key="5">
    <source>
        <dbReference type="Pfam" id="PF00703"/>
    </source>
</evidence>
<dbReference type="InterPro" id="IPR006102">
    <property type="entry name" value="Ig-like_GH2"/>
</dbReference>
<comment type="similarity">
    <text evidence="1">Belongs to the glycosyl hydrolase 2 family.</text>
</comment>
<dbReference type="OrthoDB" id="9801077at2"/>
<evidence type="ECO:0000313" key="9">
    <source>
        <dbReference type="Proteomes" id="UP000005150"/>
    </source>
</evidence>
<dbReference type="InterPro" id="IPR051913">
    <property type="entry name" value="GH2_Domain-Containing"/>
</dbReference>
<reference evidence="8 9" key="1">
    <citation type="submission" date="2012-02" db="EMBL/GenBank/DDBJ databases">
        <title>The Genome Sequence of Bacteroides salyersiae CL02T12C01.</title>
        <authorList>
            <consortium name="The Broad Institute Genome Sequencing Platform"/>
            <person name="Earl A."/>
            <person name="Ward D."/>
            <person name="Feldgarden M."/>
            <person name="Gevers D."/>
            <person name="Zitomersky N.L."/>
            <person name="Coyne M.J."/>
            <person name="Comstock L.E."/>
            <person name="Young S.K."/>
            <person name="Zeng Q."/>
            <person name="Gargeya S."/>
            <person name="Fitzgerald M."/>
            <person name="Haas B."/>
            <person name="Abouelleil A."/>
            <person name="Alvarado L."/>
            <person name="Arachchi H.M."/>
            <person name="Berlin A."/>
            <person name="Chapman S.B."/>
            <person name="Gearin G."/>
            <person name="Goldberg J."/>
            <person name="Griggs A."/>
            <person name="Gujja S."/>
            <person name="Hansen M."/>
            <person name="Heiman D."/>
            <person name="Howarth C."/>
            <person name="Larimer J."/>
            <person name="Lui A."/>
            <person name="MacDonald P.J.P."/>
            <person name="McCowen C."/>
            <person name="Montmayeur A."/>
            <person name="Murphy C."/>
            <person name="Neiman D."/>
            <person name="Pearson M."/>
            <person name="Priest M."/>
            <person name="Roberts A."/>
            <person name="Saif S."/>
            <person name="Shea T."/>
            <person name="Sisk P."/>
            <person name="Stolte C."/>
            <person name="Sykes S."/>
            <person name="Wortman J."/>
            <person name="Nusbaum C."/>
            <person name="Birren B."/>
        </authorList>
    </citation>
    <scope>NUCLEOTIDE SEQUENCE [LARGE SCALE GENOMIC DNA]</scope>
    <source>
        <strain evidence="8 9">CL02T12C01</strain>
    </source>
</reference>
<feature type="domain" description="Glycosyl hydrolases family 2 sugar binding" evidence="7">
    <location>
        <begin position="100"/>
        <end position="203"/>
    </location>
</feature>
<dbReference type="HOGENOM" id="CLU_009935_3_1_10"/>
<dbReference type="SUPFAM" id="SSF49785">
    <property type="entry name" value="Galactose-binding domain-like"/>
    <property type="match status" value="1"/>
</dbReference>
<feature type="chain" id="PRO_5003717417" description="Beta-galactosidase" evidence="4">
    <location>
        <begin position="20"/>
        <end position="604"/>
    </location>
</feature>
<evidence type="ECO:0000256" key="2">
    <source>
        <dbReference type="ARBA" id="ARBA00022801"/>
    </source>
</evidence>
<dbReference type="PANTHER" id="PTHR42732:SF2">
    <property type="entry name" value="BETA-MANNOSIDASE"/>
    <property type="match status" value="1"/>
</dbReference>
<name>I8YPJ5_9BACE</name>
<feature type="domain" description="Glycoside hydrolase family 2 catalytic" evidence="6">
    <location>
        <begin position="348"/>
        <end position="484"/>
    </location>
</feature>
<evidence type="ECO:0000313" key="8">
    <source>
        <dbReference type="EMBL" id="EIY64442.1"/>
    </source>
</evidence>
<dbReference type="Pfam" id="PF02836">
    <property type="entry name" value="Glyco_hydro_2_C"/>
    <property type="match status" value="1"/>
</dbReference>
<evidence type="ECO:0000259" key="6">
    <source>
        <dbReference type="Pfam" id="PF02836"/>
    </source>
</evidence>
<protein>
    <recommendedName>
        <fullName evidence="10">Beta-galactosidase</fullName>
    </recommendedName>
</protein>
<dbReference type="InterPro" id="IPR006103">
    <property type="entry name" value="Glyco_hydro_2_cat"/>
</dbReference>
<dbReference type="PATRIC" id="fig|997887.3.peg.2183"/>
<dbReference type="InterPro" id="IPR017853">
    <property type="entry name" value="GH"/>
</dbReference>
<dbReference type="Gene3D" id="2.60.40.10">
    <property type="entry name" value="Immunoglobulins"/>
    <property type="match status" value="1"/>
</dbReference>
<dbReference type="SUPFAM" id="SSF51445">
    <property type="entry name" value="(Trans)glycosidases"/>
    <property type="match status" value="1"/>
</dbReference>
<keyword evidence="2" id="KW-0378">Hydrolase</keyword>
<comment type="caution">
    <text evidence="8">The sequence shown here is derived from an EMBL/GenBank/DDBJ whole genome shotgun (WGS) entry which is preliminary data.</text>
</comment>
<dbReference type="GO" id="GO:0005975">
    <property type="term" value="P:carbohydrate metabolic process"/>
    <property type="evidence" value="ECO:0007669"/>
    <property type="project" value="InterPro"/>
</dbReference>
<dbReference type="AlphaFoldDB" id="I8YPJ5"/>
<dbReference type="InterPro" id="IPR006104">
    <property type="entry name" value="Glyco_hydro_2_N"/>
</dbReference>
<accession>I8YPJ5</accession>
<organism evidence="8 9">
    <name type="scientific">Bacteroides salyersiae CL02T12C01</name>
    <dbReference type="NCBI Taxonomy" id="997887"/>
    <lineage>
        <taxon>Bacteria</taxon>
        <taxon>Pseudomonadati</taxon>
        <taxon>Bacteroidota</taxon>
        <taxon>Bacteroidia</taxon>
        <taxon>Bacteroidales</taxon>
        <taxon>Bacteroidaceae</taxon>
        <taxon>Bacteroides</taxon>
    </lineage>
</organism>
<dbReference type="EMBL" id="AGXV01000025">
    <property type="protein sequence ID" value="EIY64442.1"/>
    <property type="molecule type" value="Genomic_DNA"/>
</dbReference>
<dbReference type="Proteomes" id="UP000005150">
    <property type="component" value="Unassembled WGS sequence"/>
</dbReference>
<evidence type="ECO:0000256" key="1">
    <source>
        <dbReference type="ARBA" id="ARBA00007401"/>
    </source>
</evidence>
<keyword evidence="4" id="KW-0732">Signal</keyword>
<evidence type="ECO:0000256" key="3">
    <source>
        <dbReference type="ARBA" id="ARBA00023295"/>
    </source>
</evidence>
<proteinExistence type="inferred from homology"/>
<dbReference type="GeneID" id="93114688"/>
<dbReference type="Gene3D" id="2.60.120.260">
    <property type="entry name" value="Galactose-binding domain-like"/>
    <property type="match status" value="1"/>
</dbReference>
<dbReference type="RefSeq" id="WP_007480015.1">
    <property type="nucleotide sequence ID" value="NZ_JH724307.1"/>
</dbReference>
<dbReference type="PANTHER" id="PTHR42732">
    <property type="entry name" value="BETA-GALACTOSIDASE"/>
    <property type="match status" value="1"/>
</dbReference>
<feature type="signal peptide" evidence="4">
    <location>
        <begin position="1"/>
        <end position="19"/>
    </location>
</feature>
<keyword evidence="9" id="KW-1185">Reference proteome</keyword>
<dbReference type="InterPro" id="IPR008979">
    <property type="entry name" value="Galactose-bd-like_sf"/>
</dbReference>